<evidence type="ECO:0000256" key="2">
    <source>
        <dbReference type="ARBA" id="ARBA00023002"/>
    </source>
</evidence>
<comment type="caution">
    <text evidence="5">The sequence shown here is derived from an EMBL/GenBank/DDBJ whole genome shotgun (WGS) entry which is preliminary data.</text>
</comment>
<dbReference type="SUPFAM" id="SSF52833">
    <property type="entry name" value="Thioredoxin-like"/>
    <property type="match status" value="1"/>
</dbReference>
<protein>
    <recommendedName>
        <fullName evidence="4">Arsenate reductase</fullName>
        <ecNumber evidence="4">1.20.4.1</ecNumber>
    </recommendedName>
</protein>
<accession>A0ABT0Q593</accession>
<evidence type="ECO:0000256" key="3">
    <source>
        <dbReference type="PROSITE-ProRule" id="PRU01282"/>
    </source>
</evidence>
<dbReference type="Proteomes" id="UP001203880">
    <property type="component" value="Unassembled WGS sequence"/>
</dbReference>
<gene>
    <name evidence="5" type="primary">arsC</name>
    <name evidence="5" type="ORF">M3P21_11090</name>
</gene>
<dbReference type="EC" id="1.20.4.1" evidence="4"/>
<keyword evidence="6" id="KW-1185">Reference proteome</keyword>
<dbReference type="RefSeq" id="WP_249710037.1">
    <property type="nucleotide sequence ID" value="NZ_JAMFMB010000012.1"/>
</dbReference>
<dbReference type="NCBIfam" id="TIGR00014">
    <property type="entry name" value="arsC"/>
    <property type="match status" value="1"/>
</dbReference>
<dbReference type="GO" id="GO:0008794">
    <property type="term" value="F:arsenate reductase (glutaredoxin) activity"/>
    <property type="evidence" value="ECO:0007669"/>
    <property type="project" value="UniProtKB-EC"/>
</dbReference>
<dbReference type="InterPro" id="IPR006660">
    <property type="entry name" value="Arsenate_reductase-like"/>
</dbReference>
<evidence type="ECO:0000313" key="5">
    <source>
        <dbReference type="EMBL" id="MCL6284074.1"/>
    </source>
</evidence>
<dbReference type="PANTHER" id="PTHR30041:SF4">
    <property type="entry name" value="ARSENATE REDUCTASE"/>
    <property type="match status" value="1"/>
</dbReference>
<dbReference type="InterPro" id="IPR006659">
    <property type="entry name" value="Arsenate_reductase"/>
</dbReference>
<keyword evidence="2 4" id="KW-0560">Oxidoreductase</keyword>
<dbReference type="InterPro" id="IPR036249">
    <property type="entry name" value="Thioredoxin-like_sf"/>
</dbReference>
<dbReference type="PROSITE" id="PS51353">
    <property type="entry name" value="ARSC"/>
    <property type="match status" value="1"/>
</dbReference>
<dbReference type="Gene3D" id="3.40.30.10">
    <property type="entry name" value="Glutaredoxin"/>
    <property type="match status" value="1"/>
</dbReference>
<sequence>MADITYWHNPRCSKSRTGLALLQERGAVVTVRKYLDDAPSIEELRQALQALGQPPVLTMMRTGEARFKELGLSKQDPDAVLLAAMADNPILIERPLAISGDRAAIGRPPEAMLELL</sequence>
<dbReference type="EMBL" id="JAMFMB010000012">
    <property type="protein sequence ID" value="MCL6284074.1"/>
    <property type="molecule type" value="Genomic_DNA"/>
</dbReference>
<name>A0ABT0Q593_9RHOB</name>
<dbReference type="CDD" id="cd03034">
    <property type="entry name" value="ArsC_ArsC"/>
    <property type="match status" value="1"/>
</dbReference>
<evidence type="ECO:0000256" key="1">
    <source>
        <dbReference type="ARBA" id="ARBA00007198"/>
    </source>
</evidence>
<proteinExistence type="inferred from homology"/>
<reference evidence="5" key="1">
    <citation type="submission" date="2022-05" db="EMBL/GenBank/DDBJ databases">
        <authorList>
            <person name="Park J.-S."/>
        </authorList>
    </citation>
    <scope>NUCLEOTIDE SEQUENCE</scope>
    <source>
        <strain evidence="5">2012CJ41-6</strain>
    </source>
</reference>
<organism evidence="5 6">
    <name type="scientific">Ruegeria spongiae</name>
    <dbReference type="NCBI Taxonomy" id="2942209"/>
    <lineage>
        <taxon>Bacteria</taxon>
        <taxon>Pseudomonadati</taxon>
        <taxon>Pseudomonadota</taxon>
        <taxon>Alphaproteobacteria</taxon>
        <taxon>Rhodobacterales</taxon>
        <taxon>Roseobacteraceae</taxon>
        <taxon>Ruegeria</taxon>
    </lineage>
</organism>
<comment type="catalytic activity">
    <reaction evidence="4">
        <text>[glutaredoxin]-dithiol + arsenate + glutathione + H(+) = glutathionyl-S-S-[glutaredoxin] + arsenite + H2O</text>
        <dbReference type="Rhea" id="RHEA:22016"/>
        <dbReference type="Rhea" id="RHEA-COMP:10729"/>
        <dbReference type="Rhea" id="RHEA-COMP:17668"/>
        <dbReference type="ChEBI" id="CHEBI:15377"/>
        <dbReference type="ChEBI" id="CHEBI:15378"/>
        <dbReference type="ChEBI" id="CHEBI:29242"/>
        <dbReference type="ChEBI" id="CHEBI:29950"/>
        <dbReference type="ChEBI" id="CHEBI:48597"/>
        <dbReference type="ChEBI" id="CHEBI:57925"/>
        <dbReference type="ChEBI" id="CHEBI:146199"/>
        <dbReference type="EC" id="1.20.4.1"/>
    </reaction>
</comment>
<comment type="similarity">
    <text evidence="1 3 4">Belongs to the ArsC family.</text>
</comment>
<dbReference type="PANTHER" id="PTHR30041">
    <property type="entry name" value="ARSENATE REDUCTASE"/>
    <property type="match status" value="1"/>
</dbReference>
<evidence type="ECO:0000256" key="4">
    <source>
        <dbReference type="RuleBase" id="RU362029"/>
    </source>
</evidence>
<evidence type="ECO:0000313" key="6">
    <source>
        <dbReference type="Proteomes" id="UP001203880"/>
    </source>
</evidence>
<dbReference type="Pfam" id="PF03960">
    <property type="entry name" value="ArsC"/>
    <property type="match status" value="1"/>
</dbReference>